<dbReference type="Gene3D" id="1.10.10.2030">
    <property type="entry name" value="DNA/RNA-binding protein Kin17, conserved domain"/>
    <property type="match status" value="1"/>
</dbReference>
<dbReference type="PANTHER" id="PTHR12805">
    <property type="entry name" value="KIN17 KIN, ANTIGENIC DETERMINANT OF RECA PROTEIN HOMOLOG"/>
    <property type="match status" value="1"/>
</dbReference>
<dbReference type="PANTHER" id="PTHR12805:SF0">
    <property type="entry name" value="DNA_RNA-BINDING PROTEIN KIN17"/>
    <property type="match status" value="1"/>
</dbReference>
<evidence type="ECO:0000256" key="2">
    <source>
        <dbReference type="ARBA" id="ARBA00022723"/>
    </source>
</evidence>
<dbReference type="EMBL" id="JBGFUD010003028">
    <property type="protein sequence ID" value="MFH4978257.1"/>
    <property type="molecule type" value="Genomic_DNA"/>
</dbReference>
<evidence type="ECO:0000256" key="1">
    <source>
        <dbReference type="ARBA" id="ARBA00008517"/>
    </source>
</evidence>
<dbReference type="Pfam" id="PF25095">
    <property type="entry name" value="C2H2-zf_KIN17"/>
    <property type="match status" value="1"/>
</dbReference>
<keyword evidence="4" id="KW-0862">Zinc</keyword>
<accession>A0ABD6ENK4</accession>
<gene>
    <name evidence="7" type="ORF">AB6A40_004966</name>
</gene>
<feature type="region of interest" description="Disordered" evidence="5">
    <location>
        <begin position="176"/>
        <end position="198"/>
    </location>
</feature>
<protein>
    <recommendedName>
        <fullName evidence="6">DNA/RNA-binding protein Kin17 WH-like domain-containing protein</fullName>
    </recommendedName>
</protein>
<dbReference type="InterPro" id="IPR038254">
    <property type="entry name" value="KIN17_WH-like_sf"/>
</dbReference>
<proteinExistence type="inferred from homology"/>
<comment type="similarity">
    <text evidence="1">Belongs to the KIN17 family.</text>
</comment>
<dbReference type="GO" id="GO:0005634">
    <property type="term" value="C:nucleus"/>
    <property type="evidence" value="ECO:0007669"/>
    <property type="project" value="UniProtKB-ARBA"/>
</dbReference>
<dbReference type="FunFam" id="2.30.30.30:FF:000021">
    <property type="entry name" value="DNA/RNA-binding protein KIN17, putative"/>
    <property type="match status" value="1"/>
</dbReference>
<name>A0ABD6ENK4_9BILA</name>
<dbReference type="Pfam" id="PF10357">
    <property type="entry name" value="WH_KIN17"/>
    <property type="match status" value="1"/>
</dbReference>
<dbReference type="Gene3D" id="2.30.30.30">
    <property type="match status" value="1"/>
</dbReference>
<dbReference type="GO" id="GO:0008270">
    <property type="term" value="F:zinc ion binding"/>
    <property type="evidence" value="ECO:0007669"/>
    <property type="project" value="UniProtKB-KW"/>
</dbReference>
<keyword evidence="3" id="KW-0863">Zinc-finger</keyword>
<dbReference type="InterPro" id="IPR036236">
    <property type="entry name" value="Znf_C2H2_sf"/>
</dbReference>
<dbReference type="FunFam" id="1.10.10.2030:FF:000001">
    <property type="entry name" value="DNA/RNA-binding protein KIN17, putative"/>
    <property type="match status" value="1"/>
</dbReference>
<evidence type="ECO:0000256" key="4">
    <source>
        <dbReference type="ARBA" id="ARBA00022833"/>
    </source>
</evidence>
<feature type="domain" description="DNA/RNA-binding protein Kin17 WH-like" evidence="6">
    <location>
        <begin position="52"/>
        <end position="176"/>
    </location>
</feature>
<dbReference type="SUPFAM" id="SSF57667">
    <property type="entry name" value="beta-beta-alpha zinc fingers"/>
    <property type="match status" value="1"/>
</dbReference>
<dbReference type="InterPro" id="IPR041995">
    <property type="entry name" value="KOW_KIN17"/>
</dbReference>
<dbReference type="CDD" id="cd13155">
    <property type="entry name" value="KOW_KIN17"/>
    <property type="match status" value="1"/>
</dbReference>
<dbReference type="InterPro" id="IPR056767">
    <property type="entry name" value="C2H2-Znf_KIN17"/>
</dbReference>
<dbReference type="GO" id="GO:0033554">
    <property type="term" value="P:cellular response to stress"/>
    <property type="evidence" value="ECO:0007669"/>
    <property type="project" value="UniProtKB-ARBA"/>
</dbReference>
<keyword evidence="8" id="KW-1185">Reference proteome</keyword>
<dbReference type="Proteomes" id="UP001608902">
    <property type="component" value="Unassembled WGS sequence"/>
</dbReference>
<dbReference type="Pfam" id="PF25092">
    <property type="entry name" value="SH3_KIN17_C"/>
    <property type="match status" value="1"/>
</dbReference>
<evidence type="ECO:0000256" key="3">
    <source>
        <dbReference type="ARBA" id="ARBA00022771"/>
    </source>
</evidence>
<dbReference type="InterPro" id="IPR019447">
    <property type="entry name" value="DNA/RNA-bd_Kin17_WH-like_dom"/>
</dbReference>
<dbReference type="InterPro" id="IPR041330">
    <property type="entry name" value="KN17_SH3"/>
</dbReference>
<feature type="region of interest" description="Disordered" evidence="5">
    <location>
        <begin position="240"/>
        <end position="287"/>
    </location>
</feature>
<reference evidence="7 8" key="1">
    <citation type="submission" date="2024-08" db="EMBL/GenBank/DDBJ databases">
        <title>Gnathostoma spinigerum genome.</title>
        <authorList>
            <person name="Gonzalez-Bertolin B."/>
            <person name="Monzon S."/>
            <person name="Zaballos A."/>
            <person name="Jimenez P."/>
            <person name="Dekumyoy P."/>
            <person name="Varona S."/>
            <person name="Cuesta I."/>
            <person name="Sumanam S."/>
            <person name="Adisakwattana P."/>
            <person name="Gasser R.B."/>
            <person name="Hernandez-Gonzalez A."/>
            <person name="Young N.D."/>
            <person name="Perteguer M.J."/>
        </authorList>
    </citation>
    <scope>NUCLEOTIDE SEQUENCE [LARGE SCALE GENOMIC DNA]</scope>
    <source>
        <strain evidence="7">AL3</strain>
        <tissue evidence="7">Liver</tissue>
    </source>
</reference>
<keyword evidence="2" id="KW-0479">Metal-binding</keyword>
<feature type="compositionally biased region" description="Polar residues" evidence="5">
    <location>
        <begin position="181"/>
        <end position="193"/>
    </location>
</feature>
<comment type="caution">
    <text evidence="7">The sequence shown here is derived from an EMBL/GenBank/DDBJ whole genome shotgun (WGS) entry which is preliminary data.</text>
</comment>
<evidence type="ECO:0000313" key="7">
    <source>
        <dbReference type="EMBL" id="MFH4978257.1"/>
    </source>
</evidence>
<dbReference type="Pfam" id="PF18131">
    <property type="entry name" value="KN17_SH3"/>
    <property type="match status" value="1"/>
</dbReference>
<sequence length="419" mass="48810">MGKHEKGTPKEIANRCKSKGLQKLRWFCQMCQKQCRDQNGFKCHLTSEAHQRQLLLFAENPDDYLKEYSKQFETNFLKTLRCTFGTKRVRANEVYQEYIRDKMHVHMNSTTWHTLTNFVQYLGSSGKCRIDLTEKGWFIALINQEEEMRKEELVRRAKSDRDDDERQQEFLQRQAERAKELQNSSVVGTSQPSELLRKESNDKITINLSMKKLAVQDAAHPTSSGVASASNVFEKPMVKKEACDSRSHSNSYKRRQKDVSQRKRKADYEDYPTSQRKADDNKHRKSALDEIREMEEKKKERHNRKDYWLHTGIIVKVLTKKLGVEYYKAKGIVESLVDEYTATVNIDGDILKLDQRDVETVIPAIGRKMLIVNGAYRNTRAVLEKIDEPNFSVILRLIEGFARDRVVCVPYEDASKLAD</sequence>
<dbReference type="AlphaFoldDB" id="A0ABD6ENK4"/>
<organism evidence="7 8">
    <name type="scientific">Gnathostoma spinigerum</name>
    <dbReference type="NCBI Taxonomy" id="75299"/>
    <lineage>
        <taxon>Eukaryota</taxon>
        <taxon>Metazoa</taxon>
        <taxon>Ecdysozoa</taxon>
        <taxon>Nematoda</taxon>
        <taxon>Chromadorea</taxon>
        <taxon>Rhabditida</taxon>
        <taxon>Spirurina</taxon>
        <taxon>Gnathostomatomorpha</taxon>
        <taxon>Gnathostomatoidea</taxon>
        <taxon>Gnathostomatidae</taxon>
        <taxon>Gnathostoma</taxon>
    </lineage>
</organism>
<dbReference type="InterPro" id="IPR037321">
    <property type="entry name" value="KIN17-like"/>
</dbReference>
<evidence type="ECO:0000259" key="6">
    <source>
        <dbReference type="SMART" id="SM01253"/>
    </source>
</evidence>
<dbReference type="SMART" id="SM01253">
    <property type="entry name" value="Kin17_mid"/>
    <property type="match status" value="1"/>
</dbReference>
<dbReference type="InterPro" id="IPR014722">
    <property type="entry name" value="Rib_uL2_dom2"/>
</dbReference>
<evidence type="ECO:0000313" key="8">
    <source>
        <dbReference type="Proteomes" id="UP001608902"/>
    </source>
</evidence>
<dbReference type="Gene3D" id="2.30.30.140">
    <property type="match status" value="1"/>
</dbReference>
<evidence type="ECO:0000256" key="5">
    <source>
        <dbReference type="SAM" id="MobiDB-lite"/>
    </source>
</evidence>
<feature type="compositionally biased region" description="Basic and acidic residues" evidence="5">
    <location>
        <begin position="276"/>
        <end position="287"/>
    </location>
</feature>